<accession>A0A5M6CBT5</accession>
<gene>
    <name evidence="1" type="ORF">F0919_16830</name>
</gene>
<protein>
    <submittedName>
        <fullName evidence="1">Uncharacterized protein</fullName>
    </submittedName>
</protein>
<reference evidence="1 2" key="1">
    <citation type="submission" date="2019-09" db="EMBL/GenBank/DDBJ databases">
        <title>Genome sequence and assembly of Taibaiella sp.</title>
        <authorList>
            <person name="Chhetri G."/>
        </authorList>
    </citation>
    <scope>NUCLEOTIDE SEQUENCE [LARGE SCALE GENOMIC DNA]</scope>
    <source>
        <strain evidence="1 2">KVB11</strain>
    </source>
</reference>
<evidence type="ECO:0000313" key="2">
    <source>
        <dbReference type="Proteomes" id="UP000323632"/>
    </source>
</evidence>
<organism evidence="1 2">
    <name type="scientific">Taibaiella lutea</name>
    <dbReference type="NCBI Taxonomy" id="2608001"/>
    <lineage>
        <taxon>Bacteria</taxon>
        <taxon>Pseudomonadati</taxon>
        <taxon>Bacteroidota</taxon>
        <taxon>Chitinophagia</taxon>
        <taxon>Chitinophagales</taxon>
        <taxon>Chitinophagaceae</taxon>
        <taxon>Taibaiella</taxon>
    </lineage>
</organism>
<evidence type="ECO:0000313" key="1">
    <source>
        <dbReference type="EMBL" id="KAA5532453.1"/>
    </source>
</evidence>
<dbReference type="RefSeq" id="WP_150033956.1">
    <property type="nucleotide sequence ID" value="NZ_VWSH01000004.1"/>
</dbReference>
<dbReference type="EMBL" id="VWSH01000004">
    <property type="protein sequence ID" value="KAA5532453.1"/>
    <property type="molecule type" value="Genomic_DNA"/>
</dbReference>
<proteinExistence type="predicted"/>
<dbReference type="AlphaFoldDB" id="A0A5M6CBT5"/>
<dbReference type="Proteomes" id="UP000323632">
    <property type="component" value="Unassembled WGS sequence"/>
</dbReference>
<sequence length="392" mass="45024">MQLKFLCIIIFTAFFAVQNTSGQKNDVIILPDIYLPRDTTEKNELLTSLQSFLLQVPKANKDNAFVSATDLLETSALLDEMKDIEMNEALKEEHFYKPYLNNVVAMTDTDFIIQLSYIGIKDNNADLRASFTLLAKKRAGKFYFSSPLKQNTISWKQVKLGNATVFYKNTLNTANAEKYFNTIATYDRKLQAPKKPLEFYCADNFHEVLQLLGIDYKSDYNGFRRNTISATENNTSISINGMLTSDFTNFDPHDLWHDRLHHVVSTDSINRPVDEGTAYWYGGGSWGLTWAEITTRFKTFIASNPNADWLKLYNESVVFNKEKNAPLNVDYMINALFVRKIEKEKGFDAVITLLSCGKKEKDNENYFEALKKITGIDKEHFNEAVWKLIKEI</sequence>
<comment type="caution">
    <text evidence="1">The sequence shown here is derived from an EMBL/GenBank/DDBJ whole genome shotgun (WGS) entry which is preliminary data.</text>
</comment>
<keyword evidence="2" id="KW-1185">Reference proteome</keyword>
<name>A0A5M6CBT5_9BACT</name>